<evidence type="ECO:0000256" key="3">
    <source>
        <dbReference type="ARBA" id="ARBA00022517"/>
    </source>
</evidence>
<dbReference type="InterPro" id="IPR009292">
    <property type="entry name" value="RRP36"/>
</dbReference>
<dbReference type="GO" id="GO:0005730">
    <property type="term" value="C:nucleolus"/>
    <property type="evidence" value="ECO:0007669"/>
    <property type="project" value="UniProtKB-SubCell"/>
</dbReference>
<feature type="region of interest" description="Disordered" evidence="7">
    <location>
        <begin position="278"/>
        <end position="299"/>
    </location>
</feature>
<evidence type="ECO:0000256" key="7">
    <source>
        <dbReference type="SAM" id="MobiDB-lite"/>
    </source>
</evidence>
<reference evidence="8" key="1">
    <citation type="submission" date="2015-08" db="EMBL/GenBank/DDBJ databases">
        <authorList>
            <person name="Babu N.S."/>
            <person name="Beckwith C.J."/>
            <person name="Beseler K.G."/>
            <person name="Brison A."/>
            <person name="Carone J.V."/>
            <person name="Caskin T.P."/>
            <person name="Diamond M."/>
            <person name="Durham M.E."/>
            <person name="Foxe J.M."/>
            <person name="Go M."/>
            <person name="Henderson B.A."/>
            <person name="Jones I.B."/>
            <person name="McGettigan J.A."/>
            <person name="Micheletti S.J."/>
            <person name="Nasrallah M.E."/>
            <person name="Ortiz D."/>
            <person name="Piller C.R."/>
            <person name="Privatt S.R."/>
            <person name="Schneider S.L."/>
            <person name="Sharp S."/>
            <person name="Smith T.C."/>
            <person name="Stanton J.D."/>
            <person name="Ullery H.E."/>
            <person name="Wilson R.J."/>
            <person name="Serrano M.G."/>
            <person name="Buck G."/>
            <person name="Lee V."/>
            <person name="Wang Y."/>
            <person name="Carvalho R."/>
            <person name="Voegtly L."/>
            <person name="Shi R."/>
            <person name="Duckworth R."/>
            <person name="Johnson A."/>
            <person name="Loviza R."/>
            <person name="Walstead R."/>
            <person name="Shah Z."/>
            <person name="Kiflezghi M."/>
            <person name="Wade K."/>
            <person name="Ball S.L."/>
            <person name="Bradley K.W."/>
            <person name="Asai D.J."/>
            <person name="Bowman C.A."/>
            <person name="Russell D.A."/>
            <person name="Pope W.H."/>
            <person name="Jacobs-Sera D."/>
            <person name="Hendrix R.W."/>
            <person name="Hatfull G.F."/>
        </authorList>
    </citation>
    <scope>NUCLEOTIDE SEQUENCE</scope>
</reference>
<keyword evidence="4 6" id="KW-0698">rRNA processing</keyword>
<evidence type="ECO:0000256" key="4">
    <source>
        <dbReference type="ARBA" id="ARBA00022552"/>
    </source>
</evidence>
<evidence type="ECO:0000313" key="8">
    <source>
        <dbReference type="EMBL" id="JAT74398.1"/>
    </source>
</evidence>
<sequence>RILSFIAFRISESNKMRVKRAVPQHVREPPENASDTSSDGMSGPEEVSGMQRGKRAREPEYETASDSDDDSAASSLEEDSQAEEEDDEVPLGQRAAQLADGSTDRTAMRARARTTLRAGRQPRENKHRPSEASSKRPVPVLRESIQGPRAQGKDPRFESLAGGAFDERRFKSQYAFLYDEKLPEERKGLRAALKKAKGAEARADLQARLTRVEQALREENARRWKLDFKAKLKSKERAAVQAGKTPFHLKKSEQKRLELVAKFEELKASGRLEKYMEKRRKKNAAKDHRYLVAPRAQAQ</sequence>
<evidence type="ECO:0000256" key="5">
    <source>
        <dbReference type="ARBA" id="ARBA00023242"/>
    </source>
</evidence>
<dbReference type="AlphaFoldDB" id="A0A1D2A5H5"/>
<dbReference type="GO" id="GO:0030686">
    <property type="term" value="C:90S preribosome"/>
    <property type="evidence" value="ECO:0007669"/>
    <property type="project" value="TreeGrafter"/>
</dbReference>
<proteinExistence type="inferred from homology"/>
<dbReference type="PANTHER" id="PTHR21738">
    <property type="entry name" value="RIBOSOMAL RNA PROCESSING PROTEIN 36 HOMOLOG"/>
    <property type="match status" value="1"/>
</dbReference>
<gene>
    <name evidence="8" type="ORF">g.10916</name>
</gene>
<evidence type="ECO:0000256" key="2">
    <source>
        <dbReference type="ARBA" id="ARBA00009418"/>
    </source>
</evidence>
<feature type="non-terminal residue" evidence="8">
    <location>
        <position position="1"/>
    </location>
</feature>
<evidence type="ECO:0000256" key="6">
    <source>
        <dbReference type="RuleBase" id="RU368027"/>
    </source>
</evidence>
<comment type="function">
    <text evidence="6">Component of the 90S pre-ribosome involved in the maturation of rRNAs. Required for early cleavages of the pre-RNAs in the 40S ribosomal subunit maturation pathway.</text>
</comment>
<dbReference type="PANTHER" id="PTHR21738:SF0">
    <property type="entry name" value="RIBOSOMAL RNA PROCESSING PROTEIN 36 HOMOLOG"/>
    <property type="match status" value="1"/>
</dbReference>
<feature type="compositionally biased region" description="Basic and acidic residues" evidence="7">
    <location>
        <begin position="121"/>
        <end position="134"/>
    </location>
</feature>
<dbReference type="Pfam" id="PF06102">
    <property type="entry name" value="RRP36"/>
    <property type="match status" value="1"/>
</dbReference>
<organism evidence="8">
    <name type="scientific">Auxenochlorella protothecoides</name>
    <name type="common">Green microalga</name>
    <name type="synonym">Chlorella protothecoides</name>
    <dbReference type="NCBI Taxonomy" id="3075"/>
    <lineage>
        <taxon>Eukaryota</taxon>
        <taxon>Viridiplantae</taxon>
        <taxon>Chlorophyta</taxon>
        <taxon>core chlorophytes</taxon>
        <taxon>Trebouxiophyceae</taxon>
        <taxon>Chlorellales</taxon>
        <taxon>Chlorellaceae</taxon>
        <taxon>Auxenochlorella</taxon>
    </lineage>
</organism>
<feature type="region of interest" description="Disordered" evidence="7">
    <location>
        <begin position="14"/>
        <end position="158"/>
    </location>
</feature>
<name>A0A1D2A5H5_AUXPR</name>
<dbReference type="GO" id="GO:0000462">
    <property type="term" value="P:maturation of SSU-rRNA from tricistronic rRNA transcript (SSU-rRNA, 5.8S rRNA, LSU-rRNA)"/>
    <property type="evidence" value="ECO:0007669"/>
    <property type="project" value="TreeGrafter"/>
</dbReference>
<comment type="similarity">
    <text evidence="2 6">Belongs to the RRP36 family.</text>
</comment>
<evidence type="ECO:0000256" key="1">
    <source>
        <dbReference type="ARBA" id="ARBA00004604"/>
    </source>
</evidence>
<feature type="compositionally biased region" description="Acidic residues" evidence="7">
    <location>
        <begin position="61"/>
        <end position="89"/>
    </location>
</feature>
<comment type="subunit">
    <text evidence="6">Associates with 90S and pre-40S pre-ribosomal particles.</text>
</comment>
<accession>A0A1D2A5H5</accession>
<keyword evidence="5 6" id="KW-0539">Nucleus</keyword>
<dbReference type="EMBL" id="GDKF01004224">
    <property type="protein sequence ID" value="JAT74398.1"/>
    <property type="molecule type" value="Transcribed_RNA"/>
</dbReference>
<protein>
    <recommendedName>
        <fullName evidence="6">rRNA biogenesis protein RRP36</fullName>
    </recommendedName>
</protein>
<keyword evidence="3 6" id="KW-0690">Ribosome biogenesis</keyword>
<comment type="subcellular location">
    <subcellularLocation>
        <location evidence="1 6">Nucleus</location>
        <location evidence="1 6">Nucleolus</location>
    </subcellularLocation>
</comment>
<keyword evidence="6" id="KW-0687">Ribonucleoprotein</keyword>